<protein>
    <submittedName>
        <fullName evidence="2">DUF2911 domain-containing protein</fullName>
    </submittedName>
</protein>
<gene>
    <name evidence="2" type="ORF">J4050_07320</name>
</gene>
<dbReference type="Gene3D" id="1.25.40.10">
    <property type="entry name" value="Tetratricopeptide repeat domain"/>
    <property type="match status" value="1"/>
</dbReference>
<keyword evidence="3" id="KW-1185">Reference proteome</keyword>
<dbReference type="RefSeq" id="WP_208153809.1">
    <property type="nucleotide sequence ID" value="NZ_JAGEVF010000004.1"/>
</dbReference>
<name>A0ABS3T1C6_9FLAO</name>
<proteinExistence type="predicted"/>
<keyword evidence="1" id="KW-0732">Signal</keyword>
<dbReference type="InterPro" id="IPR021314">
    <property type="entry name" value="DUF2911"/>
</dbReference>
<evidence type="ECO:0000313" key="3">
    <source>
        <dbReference type="Proteomes" id="UP000676776"/>
    </source>
</evidence>
<feature type="chain" id="PRO_5046976126" evidence="1">
    <location>
        <begin position="20"/>
        <end position="281"/>
    </location>
</feature>
<sequence length="281" mass="31238">MKRLLLFTFALTLLFSVNAQIETPQPSPFSKTEQKVGLTDVTLEYSRPGMKGRTIFGNLVPYGKVWRTGANKNTTITFSTDVMIGDQTLKAGSYAVFVIPTEGSWDVMFYSDTENWGAPQQWDESKVAAKATVTTQELPMDIETWTIMFGNLTSGSVELGMMWENTYAGVTINVPTDQMVTTSIEKTMAGPSAGDYYNAAVYYSTEGKDLKKAEEWMNKAMSMIEKPGYWQLRQQSLIYAKMGKKKKAIAIAKESLAGAKEAGNADYIKMNTESLKEWGAM</sequence>
<dbReference type="EMBL" id="JAGEVF010000004">
    <property type="protein sequence ID" value="MBO3116550.1"/>
    <property type="molecule type" value="Genomic_DNA"/>
</dbReference>
<evidence type="ECO:0000313" key="2">
    <source>
        <dbReference type="EMBL" id="MBO3116550.1"/>
    </source>
</evidence>
<accession>A0ABS3T1C6</accession>
<organism evidence="2 3">
    <name type="scientific">Winogradskyella pelagia</name>
    <dbReference type="NCBI Taxonomy" id="2819984"/>
    <lineage>
        <taxon>Bacteria</taxon>
        <taxon>Pseudomonadati</taxon>
        <taxon>Bacteroidota</taxon>
        <taxon>Flavobacteriia</taxon>
        <taxon>Flavobacteriales</taxon>
        <taxon>Flavobacteriaceae</taxon>
        <taxon>Winogradskyella</taxon>
    </lineage>
</organism>
<evidence type="ECO:0000256" key="1">
    <source>
        <dbReference type="SAM" id="SignalP"/>
    </source>
</evidence>
<comment type="caution">
    <text evidence="2">The sequence shown here is derived from an EMBL/GenBank/DDBJ whole genome shotgun (WGS) entry which is preliminary data.</text>
</comment>
<dbReference type="Pfam" id="PF11138">
    <property type="entry name" value="DUF2911"/>
    <property type="match status" value="1"/>
</dbReference>
<feature type="signal peptide" evidence="1">
    <location>
        <begin position="1"/>
        <end position="19"/>
    </location>
</feature>
<reference evidence="2 3" key="1">
    <citation type="submission" date="2021-03" db="EMBL/GenBank/DDBJ databases">
        <title>Winogradskyella sp. nov., isolated from costal sediment.</title>
        <authorList>
            <person name="Gao C."/>
        </authorList>
    </citation>
    <scope>NUCLEOTIDE SEQUENCE [LARGE SCALE GENOMIC DNA]</scope>
    <source>
        <strain evidence="2 3">DF17</strain>
    </source>
</reference>
<dbReference type="Proteomes" id="UP000676776">
    <property type="component" value="Unassembled WGS sequence"/>
</dbReference>
<dbReference type="InterPro" id="IPR011990">
    <property type="entry name" value="TPR-like_helical_dom_sf"/>
</dbReference>